<reference evidence="4" key="1">
    <citation type="submission" date="2016-01" db="EMBL/GenBank/DDBJ databases">
        <title>Draft genome of Chromobacterium sp. F49.</title>
        <authorList>
            <person name="Hong K.W."/>
        </authorList>
    </citation>
    <scope>NUCLEOTIDE SEQUENCE [LARGE SCALE GENOMIC DNA]</scope>
    <source>
        <strain evidence="4">CN3</strain>
    </source>
</reference>
<evidence type="ECO:0000259" key="2">
    <source>
        <dbReference type="Pfam" id="PF04235"/>
    </source>
</evidence>
<dbReference type="RefSeq" id="WP_066688862.1">
    <property type="nucleotide sequence ID" value="NZ_CP117025.1"/>
</dbReference>
<feature type="transmembrane region" description="Helical" evidence="1">
    <location>
        <begin position="299"/>
        <end position="315"/>
    </location>
</feature>
<feature type="transmembrane region" description="Helical" evidence="1">
    <location>
        <begin position="256"/>
        <end position="279"/>
    </location>
</feature>
<proteinExistence type="predicted"/>
<dbReference type="EMBL" id="LQQO01000005">
    <property type="protein sequence ID" value="KZE17780.1"/>
    <property type="molecule type" value="Genomic_DNA"/>
</dbReference>
<name>A0ABR5YFV7_9SPHN</name>
<evidence type="ECO:0000313" key="3">
    <source>
        <dbReference type="EMBL" id="KZE17780.1"/>
    </source>
</evidence>
<comment type="caution">
    <text evidence="3">The sequence shown here is derived from an EMBL/GenBank/DDBJ whole genome shotgun (WGS) entry which is preliminary data.</text>
</comment>
<dbReference type="Pfam" id="PF04235">
    <property type="entry name" value="DUF418"/>
    <property type="match status" value="1"/>
</dbReference>
<evidence type="ECO:0000256" key="1">
    <source>
        <dbReference type="SAM" id="Phobius"/>
    </source>
</evidence>
<keyword evidence="4" id="KW-1185">Reference proteome</keyword>
<feature type="transmembrane region" description="Helical" evidence="1">
    <location>
        <begin position="71"/>
        <end position="89"/>
    </location>
</feature>
<sequence>MTDPRPAADRIVTLDVVRGVAVMGILFVNILSFALPDTARLSPHAWGMTGPADLWAYFATMIAFDGKMRGLFSFLFGASLLLVVDRAEAGGADPAAVHYRRMAWLFVLGLAHAVLLWPGDILMHYALVGSVAYGFRASSVRRMVACGIALAALEWLLLGAIALSFVAMKGADTPAAAQGLRDFENGFGIPTPAVLAQEIALFRGSYAGIVHHNLVELATTLYNTIFIGIETLAYMLFGMAALRSGMLTGTWSRARLWRWAGVGIGIGVAGYAMIAAWMFSHGIDARSVIIGAFALPPPLRGVMIAGYAAAILLLAQRGGAIVARCAAVGRMALSNYLATTIVMCFVFHGWGLGQFGFWSRATLYLPVLAMCGLMLLWSPWWLARFPFGPFEWLWRSLARWQLQPIRIR</sequence>
<dbReference type="PANTHER" id="PTHR30590">
    <property type="entry name" value="INNER MEMBRANE PROTEIN"/>
    <property type="match status" value="1"/>
</dbReference>
<protein>
    <recommendedName>
        <fullName evidence="2">DUF418 domain-containing protein</fullName>
    </recommendedName>
</protein>
<feature type="transmembrane region" description="Helical" evidence="1">
    <location>
        <begin position="144"/>
        <end position="167"/>
    </location>
</feature>
<dbReference type="InterPro" id="IPR007349">
    <property type="entry name" value="DUF418"/>
</dbReference>
<dbReference type="Proteomes" id="UP000076609">
    <property type="component" value="Unassembled WGS sequence"/>
</dbReference>
<accession>A0ABR5YFV7</accession>
<keyword evidence="1" id="KW-0472">Membrane</keyword>
<feature type="transmembrane region" description="Helical" evidence="1">
    <location>
        <begin position="336"/>
        <end position="357"/>
    </location>
</feature>
<feature type="transmembrane region" description="Helical" evidence="1">
    <location>
        <begin position="101"/>
        <end position="123"/>
    </location>
</feature>
<feature type="transmembrane region" description="Helical" evidence="1">
    <location>
        <begin position="45"/>
        <end position="64"/>
    </location>
</feature>
<gene>
    <name evidence="3" type="ORF">AVT10_10720</name>
</gene>
<feature type="domain" description="DUF418" evidence="2">
    <location>
        <begin position="242"/>
        <end position="400"/>
    </location>
</feature>
<feature type="transmembrane region" description="Helical" evidence="1">
    <location>
        <begin position="363"/>
        <end position="383"/>
    </location>
</feature>
<dbReference type="InterPro" id="IPR052529">
    <property type="entry name" value="Bact_Transport_Assoc"/>
</dbReference>
<dbReference type="PANTHER" id="PTHR30590:SF2">
    <property type="entry name" value="INNER MEMBRANE PROTEIN"/>
    <property type="match status" value="1"/>
</dbReference>
<feature type="transmembrane region" description="Helical" evidence="1">
    <location>
        <begin position="221"/>
        <end position="244"/>
    </location>
</feature>
<keyword evidence="1" id="KW-0812">Transmembrane</keyword>
<organism evidence="3 4">
    <name type="scientific">Sphingomonas hankookensis</name>
    <dbReference type="NCBI Taxonomy" id="563996"/>
    <lineage>
        <taxon>Bacteria</taxon>
        <taxon>Pseudomonadati</taxon>
        <taxon>Pseudomonadota</taxon>
        <taxon>Alphaproteobacteria</taxon>
        <taxon>Sphingomonadales</taxon>
        <taxon>Sphingomonadaceae</taxon>
        <taxon>Sphingomonas</taxon>
    </lineage>
</organism>
<evidence type="ECO:0000313" key="4">
    <source>
        <dbReference type="Proteomes" id="UP000076609"/>
    </source>
</evidence>
<feature type="transmembrane region" description="Helical" evidence="1">
    <location>
        <begin position="12"/>
        <end position="33"/>
    </location>
</feature>
<keyword evidence="1" id="KW-1133">Transmembrane helix</keyword>